<evidence type="ECO:0000259" key="2">
    <source>
        <dbReference type="SMART" id="SM00062"/>
    </source>
</evidence>
<proteinExistence type="predicted"/>
<accession>A0A0F5JXW7</accession>
<dbReference type="Gene3D" id="3.40.190.10">
    <property type="entry name" value="Periplasmic binding protein-like II"/>
    <property type="match status" value="2"/>
</dbReference>
<dbReference type="PATRIC" id="fig|28092.6.peg.4466"/>
<feature type="domain" description="Solute-binding protein family 3/N-terminal" evidence="2">
    <location>
        <begin position="47"/>
        <end position="265"/>
    </location>
</feature>
<evidence type="ECO:0000256" key="1">
    <source>
        <dbReference type="ARBA" id="ARBA00022729"/>
    </source>
</evidence>
<dbReference type="OrthoDB" id="8994218at2"/>
<name>A0A0F5JXW7_9BURK</name>
<reference evidence="3 4" key="1">
    <citation type="submission" date="2015-03" db="EMBL/GenBank/DDBJ databases">
        <title>Draft Genome Sequence of Burkholderia andropogonis type strain ICMP2807, isolated from Sorghum bicolor.</title>
        <authorList>
            <person name="Lopes-Santos L."/>
            <person name="Castro D.B."/>
            <person name="Ottoboni L.M."/>
            <person name="Park D."/>
            <person name="Weirc B.S."/>
            <person name="Destefano S.A."/>
        </authorList>
    </citation>
    <scope>NUCLEOTIDE SEQUENCE [LARGE SCALE GENOMIC DNA]</scope>
    <source>
        <strain evidence="3 4">ICMP2807</strain>
    </source>
</reference>
<dbReference type="STRING" id="28092.WM40_19025"/>
<sequence>MSNRRTFLLQTGGLISASFFAHETWAQPSFGNTLERVQKTKILRIGAVRGGTPYYYKNIVSNQWEGCMIDMASDLAKSLGATTQINETTWGNAVLDLQAGKIDVFFGLFPTEQRREAVAFSDPLFHNANSLVARPGFNPTTWESLNKKGVRIAVDLGSSYDALVTKTCPEATIMRFDKTNDATLAVQAGRADCQVTVIILALTMLKKNPSMGHLIVPLPMASTTTNAALPKEESDAWQGYFNKWLAGMHQSGKIKQIMLSNLEKLVGVKPSDIPSQVNF</sequence>
<dbReference type="AlphaFoldDB" id="A0A0F5JXW7"/>
<protein>
    <submittedName>
        <fullName evidence="3">ABC transporter substrate-binding protein</fullName>
    </submittedName>
</protein>
<organism evidence="3 4">
    <name type="scientific">Robbsia andropogonis</name>
    <dbReference type="NCBI Taxonomy" id="28092"/>
    <lineage>
        <taxon>Bacteria</taxon>
        <taxon>Pseudomonadati</taxon>
        <taxon>Pseudomonadota</taxon>
        <taxon>Betaproteobacteria</taxon>
        <taxon>Burkholderiales</taxon>
        <taxon>Burkholderiaceae</taxon>
        <taxon>Robbsia</taxon>
    </lineage>
</organism>
<comment type="caution">
    <text evidence="3">The sequence shown here is derived from an EMBL/GenBank/DDBJ whole genome shotgun (WGS) entry which is preliminary data.</text>
</comment>
<dbReference type="Proteomes" id="UP000033618">
    <property type="component" value="Unassembled WGS sequence"/>
</dbReference>
<dbReference type="InterPro" id="IPR001638">
    <property type="entry name" value="Solute-binding_3/MltF_N"/>
</dbReference>
<dbReference type="EMBL" id="LAQU01000024">
    <property type="protein sequence ID" value="KKB62117.1"/>
    <property type="molecule type" value="Genomic_DNA"/>
</dbReference>
<evidence type="ECO:0000313" key="3">
    <source>
        <dbReference type="EMBL" id="KKB62117.1"/>
    </source>
</evidence>
<evidence type="ECO:0000313" key="4">
    <source>
        <dbReference type="Proteomes" id="UP000033618"/>
    </source>
</evidence>
<dbReference type="Pfam" id="PF00497">
    <property type="entry name" value="SBP_bac_3"/>
    <property type="match status" value="1"/>
</dbReference>
<keyword evidence="1" id="KW-0732">Signal</keyword>
<dbReference type="SUPFAM" id="SSF53850">
    <property type="entry name" value="Periplasmic binding protein-like II"/>
    <property type="match status" value="1"/>
</dbReference>
<keyword evidence="4" id="KW-1185">Reference proteome</keyword>
<dbReference type="PANTHER" id="PTHR35936:SF17">
    <property type="entry name" value="ARGININE-BINDING EXTRACELLULAR PROTEIN ARTP"/>
    <property type="match status" value="1"/>
</dbReference>
<dbReference type="SMART" id="SM00062">
    <property type="entry name" value="PBPb"/>
    <property type="match status" value="1"/>
</dbReference>
<dbReference type="PANTHER" id="PTHR35936">
    <property type="entry name" value="MEMBRANE-BOUND LYTIC MUREIN TRANSGLYCOSYLASE F"/>
    <property type="match status" value="1"/>
</dbReference>
<gene>
    <name evidence="3" type="ORF">WM40_19025</name>
</gene>